<evidence type="ECO:0000313" key="3">
    <source>
        <dbReference type="Proteomes" id="UP000324748"/>
    </source>
</evidence>
<comment type="caution">
    <text evidence="2">The sequence shown here is derived from an EMBL/GenBank/DDBJ whole genome shotgun (WGS) entry which is preliminary data.</text>
</comment>
<feature type="region of interest" description="Disordered" evidence="1">
    <location>
        <begin position="64"/>
        <end position="84"/>
    </location>
</feature>
<reference evidence="2 3" key="1">
    <citation type="submission" date="2019-05" db="EMBL/GenBank/DDBJ databases">
        <title>Emergence of the Ug99 lineage of the wheat stem rust pathogen through somatic hybridization.</title>
        <authorList>
            <person name="Li F."/>
            <person name="Upadhyaya N.M."/>
            <person name="Sperschneider J."/>
            <person name="Matny O."/>
            <person name="Nguyen-Phuc H."/>
            <person name="Mago R."/>
            <person name="Raley C."/>
            <person name="Miller M.E."/>
            <person name="Silverstein K.A.T."/>
            <person name="Henningsen E."/>
            <person name="Hirsch C.D."/>
            <person name="Visser B."/>
            <person name="Pretorius Z.A."/>
            <person name="Steffenson B.J."/>
            <person name="Schwessinger B."/>
            <person name="Dodds P.N."/>
            <person name="Figueroa M."/>
        </authorList>
    </citation>
    <scope>NUCLEOTIDE SEQUENCE [LARGE SCALE GENOMIC DNA]</scope>
    <source>
        <strain evidence="2">21-0</strain>
    </source>
</reference>
<dbReference type="Proteomes" id="UP000324748">
    <property type="component" value="Unassembled WGS sequence"/>
</dbReference>
<accession>A0A5B0QSZ2</accession>
<proteinExistence type="predicted"/>
<feature type="compositionally biased region" description="Polar residues" evidence="1">
    <location>
        <begin position="68"/>
        <end position="84"/>
    </location>
</feature>
<protein>
    <submittedName>
        <fullName evidence="2">Uncharacterized protein</fullName>
    </submittedName>
</protein>
<dbReference type="AlphaFoldDB" id="A0A5B0QSZ2"/>
<feature type="compositionally biased region" description="Polar residues" evidence="1">
    <location>
        <begin position="40"/>
        <end position="52"/>
    </location>
</feature>
<organism evidence="2 3">
    <name type="scientific">Puccinia graminis f. sp. tritici</name>
    <dbReference type="NCBI Taxonomy" id="56615"/>
    <lineage>
        <taxon>Eukaryota</taxon>
        <taxon>Fungi</taxon>
        <taxon>Dikarya</taxon>
        <taxon>Basidiomycota</taxon>
        <taxon>Pucciniomycotina</taxon>
        <taxon>Pucciniomycetes</taxon>
        <taxon>Pucciniales</taxon>
        <taxon>Pucciniaceae</taxon>
        <taxon>Puccinia</taxon>
    </lineage>
</organism>
<evidence type="ECO:0000313" key="2">
    <source>
        <dbReference type="EMBL" id="KAA1116381.1"/>
    </source>
</evidence>
<dbReference type="EMBL" id="VSWC01000003">
    <property type="protein sequence ID" value="KAA1116381.1"/>
    <property type="molecule type" value="Genomic_DNA"/>
</dbReference>
<sequence length="246" mass="27329">MHAPPPDYSVVDPQFAERRRYSFHPILQGRYNQQQQQQQRHPLTNPNEPSSFRRTLSSLQSLLIHPNRSPNPRHTISNGPQLSQHQRLGRLVIGSGEALALNSPLNQTPASPLLCTNPSSGEDKLVILARYDTVLLIDDSASMSQQNSWNEAAVAVAALADQLIGRKPSRWAGFKSIQEPSYLGSWLACKPTRRRGGFFCTPLGSVFFFQKTRFQGAWAWACGEGEGVCLSTPSCYLSRLKQLGSI</sequence>
<dbReference type="PANTHER" id="PTHR34706:SF1">
    <property type="entry name" value="VWFA DOMAIN-CONTAINING PROTEIN"/>
    <property type="match status" value="1"/>
</dbReference>
<evidence type="ECO:0000256" key="1">
    <source>
        <dbReference type="SAM" id="MobiDB-lite"/>
    </source>
</evidence>
<feature type="region of interest" description="Disordered" evidence="1">
    <location>
        <begin position="31"/>
        <end position="52"/>
    </location>
</feature>
<gene>
    <name evidence="2" type="ORF">PGT21_011501</name>
</gene>
<dbReference type="PANTHER" id="PTHR34706">
    <property type="entry name" value="SLR1338 PROTEIN"/>
    <property type="match status" value="1"/>
</dbReference>
<keyword evidence="3" id="KW-1185">Reference proteome</keyword>
<name>A0A5B0QSZ2_PUCGR</name>